<feature type="compositionally biased region" description="Low complexity" evidence="2">
    <location>
        <begin position="606"/>
        <end position="620"/>
    </location>
</feature>
<proteinExistence type="predicted"/>
<feature type="compositionally biased region" description="Pro residues" evidence="2">
    <location>
        <begin position="210"/>
        <end position="220"/>
    </location>
</feature>
<feature type="compositionally biased region" description="Pro residues" evidence="2">
    <location>
        <begin position="45"/>
        <end position="61"/>
    </location>
</feature>
<name>A0A1E3Q203_LIPST</name>
<feature type="compositionally biased region" description="Low complexity" evidence="2">
    <location>
        <begin position="164"/>
        <end position="177"/>
    </location>
</feature>
<evidence type="ECO:0008006" key="5">
    <source>
        <dbReference type="Google" id="ProtNLM"/>
    </source>
</evidence>
<dbReference type="InterPro" id="IPR011990">
    <property type="entry name" value="TPR-like_helical_dom_sf"/>
</dbReference>
<evidence type="ECO:0000256" key="1">
    <source>
        <dbReference type="ARBA" id="ARBA00022737"/>
    </source>
</evidence>
<organism evidence="3 4">
    <name type="scientific">Lipomyces starkeyi NRRL Y-11557</name>
    <dbReference type="NCBI Taxonomy" id="675824"/>
    <lineage>
        <taxon>Eukaryota</taxon>
        <taxon>Fungi</taxon>
        <taxon>Dikarya</taxon>
        <taxon>Ascomycota</taxon>
        <taxon>Saccharomycotina</taxon>
        <taxon>Lipomycetes</taxon>
        <taxon>Lipomycetales</taxon>
        <taxon>Lipomycetaceae</taxon>
        <taxon>Lipomyces</taxon>
    </lineage>
</organism>
<keyword evidence="4" id="KW-1185">Reference proteome</keyword>
<dbReference type="SMART" id="SM00671">
    <property type="entry name" value="SEL1"/>
    <property type="match status" value="7"/>
</dbReference>
<feature type="compositionally biased region" description="Polar residues" evidence="2">
    <location>
        <begin position="418"/>
        <end position="430"/>
    </location>
</feature>
<dbReference type="SUPFAM" id="SSF81901">
    <property type="entry name" value="HCP-like"/>
    <property type="match status" value="1"/>
</dbReference>
<feature type="compositionally biased region" description="Polar residues" evidence="2">
    <location>
        <begin position="376"/>
        <end position="386"/>
    </location>
</feature>
<feature type="compositionally biased region" description="Low complexity" evidence="2">
    <location>
        <begin position="63"/>
        <end position="78"/>
    </location>
</feature>
<feature type="compositionally biased region" description="Low complexity" evidence="2">
    <location>
        <begin position="397"/>
        <end position="406"/>
    </location>
</feature>
<feature type="compositionally biased region" description="Low complexity" evidence="2">
    <location>
        <begin position="335"/>
        <end position="346"/>
    </location>
</feature>
<dbReference type="EMBL" id="KV454297">
    <property type="protein sequence ID" value="ODQ71696.1"/>
    <property type="molecule type" value="Genomic_DNA"/>
</dbReference>
<accession>A0A1E3Q203</accession>
<protein>
    <recommendedName>
        <fullName evidence="5">Activator of C kinase protein 1</fullName>
    </recommendedName>
</protein>
<dbReference type="Pfam" id="PF08238">
    <property type="entry name" value="Sel1"/>
    <property type="match status" value="7"/>
</dbReference>
<feature type="compositionally biased region" description="Low complexity" evidence="2">
    <location>
        <begin position="303"/>
        <end position="318"/>
    </location>
</feature>
<dbReference type="InterPro" id="IPR006597">
    <property type="entry name" value="Sel1-like"/>
</dbReference>
<gene>
    <name evidence="3" type="ORF">LIPSTDRAFT_106128</name>
</gene>
<dbReference type="Gene3D" id="1.25.40.10">
    <property type="entry name" value="Tetratricopeptide repeat domain"/>
    <property type="match status" value="2"/>
</dbReference>
<dbReference type="STRING" id="675824.A0A1E3Q203"/>
<reference evidence="3 4" key="1">
    <citation type="journal article" date="2016" name="Proc. Natl. Acad. Sci. U.S.A.">
        <title>Comparative genomics of biotechnologically important yeasts.</title>
        <authorList>
            <person name="Riley R."/>
            <person name="Haridas S."/>
            <person name="Wolfe K.H."/>
            <person name="Lopes M.R."/>
            <person name="Hittinger C.T."/>
            <person name="Goeker M."/>
            <person name="Salamov A.A."/>
            <person name="Wisecaver J.H."/>
            <person name="Long T.M."/>
            <person name="Calvey C.H."/>
            <person name="Aerts A.L."/>
            <person name="Barry K.W."/>
            <person name="Choi C."/>
            <person name="Clum A."/>
            <person name="Coughlan A.Y."/>
            <person name="Deshpande S."/>
            <person name="Douglass A.P."/>
            <person name="Hanson S.J."/>
            <person name="Klenk H.-P."/>
            <person name="LaButti K.M."/>
            <person name="Lapidus A."/>
            <person name="Lindquist E.A."/>
            <person name="Lipzen A.M."/>
            <person name="Meier-Kolthoff J.P."/>
            <person name="Ohm R.A."/>
            <person name="Otillar R.P."/>
            <person name="Pangilinan J.L."/>
            <person name="Peng Y."/>
            <person name="Rokas A."/>
            <person name="Rosa C.A."/>
            <person name="Scheuner C."/>
            <person name="Sibirny A.A."/>
            <person name="Slot J.C."/>
            <person name="Stielow J.B."/>
            <person name="Sun H."/>
            <person name="Kurtzman C.P."/>
            <person name="Blackwell M."/>
            <person name="Grigoriev I.V."/>
            <person name="Jeffries T.W."/>
        </authorList>
    </citation>
    <scope>NUCLEOTIDE SEQUENCE [LARGE SCALE GENOMIC DNA]</scope>
    <source>
        <strain evidence="3 4">NRRL Y-11557</strain>
    </source>
</reference>
<evidence type="ECO:0000256" key="2">
    <source>
        <dbReference type="SAM" id="MobiDB-lite"/>
    </source>
</evidence>
<dbReference type="InterPro" id="IPR051726">
    <property type="entry name" value="Chitin_Synth_Reg"/>
</dbReference>
<feature type="compositionally biased region" description="Low complexity" evidence="2">
    <location>
        <begin position="134"/>
        <end position="143"/>
    </location>
</feature>
<feature type="region of interest" description="Disordered" evidence="2">
    <location>
        <begin position="1"/>
        <end position="639"/>
    </location>
</feature>
<dbReference type="OrthoDB" id="272077at2759"/>
<dbReference type="AlphaFoldDB" id="A0A1E3Q203"/>
<keyword evidence="1" id="KW-0677">Repeat</keyword>
<feature type="compositionally biased region" description="Acidic residues" evidence="2">
    <location>
        <begin position="352"/>
        <end position="362"/>
    </location>
</feature>
<feature type="compositionally biased region" description="Basic and acidic residues" evidence="2">
    <location>
        <begin position="365"/>
        <end position="374"/>
    </location>
</feature>
<feature type="compositionally biased region" description="Low complexity" evidence="2">
    <location>
        <begin position="497"/>
        <end position="509"/>
    </location>
</feature>
<sequence length="1014" mass="110761">MAYPPPSRPAQRQQPSDDYLYDTAPGSAGPYPDSRPVQLPRRHPQQPPYPPGPQRGPPPPSHNYNYPQQYYGAPGPYRRGPPRAPHAAHGDSLAGAPPRRFPPPNTALRQRQRERADDFDDDGEGGNGDDVVVDDYSSMISDDLGAYDSRFPRGAGGALSQLKMQQQRPPRRPGGMPQRPPPQQYQQQQYRGDMEHMNGGIQRMDISGGGPPPRRGPPMRQPLQPQYQEDDYYYGNGQGYAPAPLPPPHARGRGMPRSASGPIPVHPPPQLPLQGRRRGSDSPIYTDAPVRGPEYSRAYEDVQYSAESSPSDQSPQQQHRPEMPTTMDIAPTPSPSQAAAPANAQQGGIETETVDDVLDMYMDDTPAKNDDAADRSPTNESPQTAPDLSEEEPIPPSNSSNSSSESSEPRTASPYLPAQSTRQPRPTQPMQYVDGQEYYPPQPPMTMVPPLLRKPMPPQTFAPRPASPHLYGPLPQQGHPRHRGPMAPVRGPPPPDNQQMPPQQRMPGQGYRGVQQPPRPIPGGLGPRGSPRDQTLEPEGAYISSAPRAATFESETAGLPRNPGIARMTTYDSDDNAPSVNRYAREQPVQQQPNLPRIQPSPSPVQSPAAAQQIKQAQVAKPSQAASTSHPAPVRQYSPASAVAAAQGVLPRDPITVSTPLTQSAFDAAKQRARDQKHNAEVQLAYAKALLEAASSPALSSMSGKLDPKATRKCIEKWTLSAQKIIKKLSTASKPYPEAVYFLGTCYGTGGKLGLEMNREKEFEHYKKASKLGHVRGSYRTAVCYELGSGTRKDEGKAWSFYKQAAQQGDTASMYKIGMVLLRGGLGQGQSTSESLIWLKRAADHADPENPHALYELGRLYETADGSNGFLLHDDNLALELYGKAAALGYIPAQYKMGAAHEYGHMGCSIDPQRSIAWYSRAAQKGDAESELGLSGWYLTGADNVLPKSETESYLWARRASEKGLAKAEYAVGYFMENGIGTTVNMHEAIRWYNKAATQKYPKALNRLRDLNTS</sequence>
<dbReference type="PANTHER" id="PTHR46430:SF3">
    <property type="entry name" value="ACTIVATOR OF C KINASE PROTEIN 1"/>
    <property type="match status" value="1"/>
</dbReference>
<dbReference type="Proteomes" id="UP000094385">
    <property type="component" value="Unassembled WGS sequence"/>
</dbReference>
<evidence type="ECO:0000313" key="3">
    <source>
        <dbReference type="EMBL" id="ODQ71696.1"/>
    </source>
</evidence>
<evidence type="ECO:0000313" key="4">
    <source>
        <dbReference type="Proteomes" id="UP000094385"/>
    </source>
</evidence>
<dbReference type="PANTHER" id="PTHR46430">
    <property type="entry name" value="PROTEIN SKT5-RELATED"/>
    <property type="match status" value="1"/>
</dbReference>